<feature type="active site" description="Proton donor" evidence="7">
    <location>
        <position position="385"/>
    </location>
</feature>
<comment type="similarity">
    <text evidence="1">Belongs to the peptidase M4 family.</text>
</comment>
<keyword evidence="8" id="KW-0732">Signal</keyword>
<dbReference type="Pfam" id="PF02868">
    <property type="entry name" value="Peptidase_M4_C"/>
    <property type="match status" value="1"/>
</dbReference>
<dbReference type="Gene3D" id="1.10.390.10">
    <property type="entry name" value="Neutral Protease Domain 2"/>
    <property type="match status" value="1"/>
</dbReference>
<dbReference type="InterPro" id="IPR013783">
    <property type="entry name" value="Ig-like_fold"/>
</dbReference>
<dbReference type="GO" id="GO:0046872">
    <property type="term" value="F:metal ion binding"/>
    <property type="evidence" value="ECO:0007669"/>
    <property type="project" value="UniProtKB-KW"/>
</dbReference>
<dbReference type="GO" id="GO:0006508">
    <property type="term" value="P:proteolysis"/>
    <property type="evidence" value="ECO:0007669"/>
    <property type="project" value="UniProtKB-KW"/>
</dbReference>
<dbReference type="GO" id="GO:0004222">
    <property type="term" value="F:metalloendopeptidase activity"/>
    <property type="evidence" value="ECO:0007669"/>
    <property type="project" value="InterPro"/>
</dbReference>
<evidence type="ECO:0000259" key="10">
    <source>
        <dbReference type="Pfam" id="PF02868"/>
    </source>
</evidence>
<evidence type="ECO:0000256" key="6">
    <source>
        <dbReference type="ARBA" id="ARBA00023049"/>
    </source>
</evidence>
<feature type="active site" evidence="7">
    <location>
        <position position="299"/>
    </location>
</feature>
<evidence type="ECO:0000256" key="5">
    <source>
        <dbReference type="ARBA" id="ARBA00022833"/>
    </source>
</evidence>
<reference evidence="12" key="1">
    <citation type="journal article" date="2014" name="Int. J. Syst. Evol. Microbiol.">
        <title>Complete genome sequence of Corynebacterium casei LMG S-19264T (=DSM 44701T), isolated from a smear-ripened cheese.</title>
        <authorList>
            <consortium name="US DOE Joint Genome Institute (JGI-PGF)"/>
            <person name="Walter F."/>
            <person name="Albersmeier A."/>
            <person name="Kalinowski J."/>
            <person name="Ruckert C."/>
        </authorList>
    </citation>
    <scope>NUCLEOTIDE SEQUENCE</scope>
    <source>
        <strain evidence="12">CGMCC 1.15958</strain>
    </source>
</reference>
<sequence>MKKIYLLSLLTTFLIAFQAKSQCVNFRQYQPAGWDNSIVISAITGTNTSEAAYYFNQTLYLDIAIQNNGTCNASTTVKANVFLDGVFKTTLTYPILNSGFFSSISDFMISGSLGVGTHTIQVDIDSPNIIAESNESDNTFTRTFTVQQGACVGATATTIFNGNQAFNTEHYQDTQFRLYDQCQTAVNKIRDWNSTTTVSNPIEITSGNNSWTTQTQKFGASVMWATKSAYNYFNSIHSRSSYNNANGVLDGYVNAVFWSGSAYYTDNASMSNSGLMKVGLSSTGTLTNSYGTLDVIGHEYAHAVTASSAALVYQNESGALNESFSDIFGECIENYTLGSNDWLMGANRTSGAIRSMSNPNTYNDPDTYLGTNWITDPNVDLGGVHTNSGVQNYWFYLITNGGIGTNDNGNPFNITGLGITKARAIAYRTLTVNLVGQPNATYSVARNASIQSAIDLYGANSTEVNTVTNAWCAVGIGNAPSAVTVAGGGTFCNSTTITASGASGATIYFQGTNSSGTSMANPGTTQTITSSGTYYFRAINGCGWGTVGSVTVTIVPMPAAVSVAGSGTFCNSTTITASGGAGGTIYFQGTIPNGTFFGSTSLSQVPTSSGTYYFRSYNATCGWGTQGSAIVTIQNTPAAVSITGSGTVCNSTTITASGGAGGTIYWQGTTSNGTSTATPSTSQAITASGTYYFRSYNATCGWGPQGSTTITIITSPAAVNVSGGGTICGNSTTLSANGGNGGTVYWQGTNSNGTSTTTPSISQVVSASGTYYFRANNGCGWGAAGSATVTIVPTSLSLNGSATNGLQKAVNTISSNQSIISDRNVSYEAGKSIELVGVFSAANGSVFRAEIKACN</sequence>
<feature type="domain" description="Peptidase M4" evidence="9">
    <location>
        <begin position="155"/>
        <end position="305"/>
    </location>
</feature>
<dbReference type="SUPFAM" id="SSF55486">
    <property type="entry name" value="Metalloproteases ('zincins'), catalytic domain"/>
    <property type="match status" value="1"/>
</dbReference>
<dbReference type="InterPro" id="IPR013856">
    <property type="entry name" value="Peptidase_M4_domain"/>
</dbReference>
<evidence type="ECO:0000256" key="1">
    <source>
        <dbReference type="ARBA" id="ARBA00009388"/>
    </source>
</evidence>
<gene>
    <name evidence="12" type="ORF">GCM10011514_00500</name>
</gene>
<dbReference type="PRINTS" id="PR00730">
    <property type="entry name" value="THERMOLYSIN"/>
</dbReference>
<dbReference type="InterPro" id="IPR050728">
    <property type="entry name" value="Zinc_Metalloprotease_M4"/>
</dbReference>
<keyword evidence="5" id="KW-0862">Zinc</keyword>
<dbReference type="PANTHER" id="PTHR33794">
    <property type="entry name" value="BACILLOLYSIN"/>
    <property type="match status" value="1"/>
</dbReference>
<evidence type="ECO:0000256" key="3">
    <source>
        <dbReference type="ARBA" id="ARBA00022723"/>
    </source>
</evidence>
<dbReference type="NCBIfam" id="NF045639">
    <property type="entry name" value="GCX_COOH"/>
    <property type="match status" value="1"/>
</dbReference>
<evidence type="ECO:0000256" key="7">
    <source>
        <dbReference type="PIRSR" id="PIRSR623612-1"/>
    </source>
</evidence>
<keyword evidence="6" id="KW-0482">Metalloprotease</keyword>
<comment type="caution">
    <text evidence="12">The sequence shown here is derived from an EMBL/GenBank/DDBJ whole genome shotgun (WGS) entry which is preliminary data.</text>
</comment>
<dbReference type="Gene3D" id="3.10.170.10">
    <property type="match status" value="1"/>
</dbReference>
<keyword evidence="3" id="KW-0479">Metal-binding</keyword>
<feature type="domain" description="CARDB" evidence="11">
    <location>
        <begin position="48"/>
        <end position="142"/>
    </location>
</feature>
<evidence type="ECO:0000256" key="8">
    <source>
        <dbReference type="SAM" id="SignalP"/>
    </source>
</evidence>
<dbReference type="EMBL" id="BMKK01000001">
    <property type="protein sequence ID" value="GGD40309.1"/>
    <property type="molecule type" value="Genomic_DNA"/>
</dbReference>
<dbReference type="AlphaFoldDB" id="A0A916YEK1"/>
<reference evidence="12" key="2">
    <citation type="submission" date="2020-09" db="EMBL/GenBank/DDBJ databases">
        <authorList>
            <person name="Sun Q."/>
            <person name="Zhou Y."/>
        </authorList>
    </citation>
    <scope>NUCLEOTIDE SEQUENCE</scope>
    <source>
        <strain evidence="12">CGMCC 1.15958</strain>
    </source>
</reference>
<evidence type="ECO:0008006" key="14">
    <source>
        <dbReference type="Google" id="ProtNLM"/>
    </source>
</evidence>
<dbReference type="Proteomes" id="UP000609064">
    <property type="component" value="Unassembled WGS sequence"/>
</dbReference>
<evidence type="ECO:0000256" key="4">
    <source>
        <dbReference type="ARBA" id="ARBA00022801"/>
    </source>
</evidence>
<accession>A0A916YEK1</accession>
<dbReference type="InterPro" id="IPR027268">
    <property type="entry name" value="Peptidase_M4/M1_CTD_sf"/>
</dbReference>
<dbReference type="PANTHER" id="PTHR33794:SF1">
    <property type="entry name" value="BACILLOLYSIN"/>
    <property type="match status" value="1"/>
</dbReference>
<evidence type="ECO:0000313" key="12">
    <source>
        <dbReference type="EMBL" id="GGD40309.1"/>
    </source>
</evidence>
<dbReference type="Pfam" id="PF07705">
    <property type="entry name" value="CARDB"/>
    <property type="match status" value="1"/>
</dbReference>
<dbReference type="RefSeq" id="WP_188763471.1">
    <property type="nucleotide sequence ID" value="NZ_BMKK01000001.1"/>
</dbReference>
<keyword evidence="13" id="KW-1185">Reference proteome</keyword>
<organism evidence="12 13">
    <name type="scientific">Emticicia aquatilis</name>
    <dbReference type="NCBI Taxonomy" id="1537369"/>
    <lineage>
        <taxon>Bacteria</taxon>
        <taxon>Pseudomonadati</taxon>
        <taxon>Bacteroidota</taxon>
        <taxon>Cytophagia</taxon>
        <taxon>Cytophagales</taxon>
        <taxon>Leadbetterellaceae</taxon>
        <taxon>Emticicia</taxon>
    </lineage>
</organism>
<feature type="chain" id="PRO_5037319822" description="M4 family peptidase" evidence="8">
    <location>
        <begin position="22"/>
        <end position="855"/>
    </location>
</feature>
<keyword evidence="2" id="KW-0645">Protease</keyword>
<dbReference type="InterPro" id="IPR023612">
    <property type="entry name" value="Peptidase_M4"/>
</dbReference>
<proteinExistence type="inferred from homology"/>
<keyword evidence="4" id="KW-0378">Hydrolase</keyword>
<dbReference type="CDD" id="cd09597">
    <property type="entry name" value="M4_TLP"/>
    <property type="match status" value="1"/>
</dbReference>
<dbReference type="InterPro" id="IPR001570">
    <property type="entry name" value="Peptidase_M4_C_domain"/>
</dbReference>
<protein>
    <recommendedName>
        <fullName evidence="14">M4 family peptidase</fullName>
    </recommendedName>
</protein>
<dbReference type="Gene3D" id="2.60.40.10">
    <property type="entry name" value="Immunoglobulins"/>
    <property type="match status" value="1"/>
</dbReference>
<feature type="signal peptide" evidence="8">
    <location>
        <begin position="1"/>
        <end position="21"/>
    </location>
</feature>
<dbReference type="InterPro" id="IPR011635">
    <property type="entry name" value="CARDB"/>
</dbReference>
<feature type="domain" description="Peptidase M4 C-terminal" evidence="10">
    <location>
        <begin position="309"/>
        <end position="476"/>
    </location>
</feature>
<evidence type="ECO:0000256" key="2">
    <source>
        <dbReference type="ARBA" id="ARBA00022670"/>
    </source>
</evidence>
<evidence type="ECO:0000259" key="9">
    <source>
        <dbReference type="Pfam" id="PF01447"/>
    </source>
</evidence>
<name>A0A916YEK1_9BACT</name>
<evidence type="ECO:0000259" key="11">
    <source>
        <dbReference type="Pfam" id="PF07705"/>
    </source>
</evidence>
<dbReference type="InterPro" id="IPR055015">
    <property type="entry name" value="GCX_COOH"/>
</dbReference>
<dbReference type="Pfam" id="PF01447">
    <property type="entry name" value="Peptidase_M4"/>
    <property type="match status" value="1"/>
</dbReference>
<evidence type="ECO:0000313" key="13">
    <source>
        <dbReference type="Proteomes" id="UP000609064"/>
    </source>
</evidence>